<reference evidence="2" key="1">
    <citation type="submission" date="2022-12" db="EMBL/GenBank/DDBJ databases">
        <title>Chromosome-level genome assembly of the bean flower thrips Megalurothrips usitatus.</title>
        <authorList>
            <person name="Ma L."/>
            <person name="Liu Q."/>
            <person name="Li H."/>
            <person name="Cai W."/>
        </authorList>
    </citation>
    <scope>NUCLEOTIDE SEQUENCE</scope>
    <source>
        <strain evidence="2">Cailab_2022a</strain>
    </source>
</reference>
<evidence type="ECO:0000313" key="2">
    <source>
        <dbReference type="EMBL" id="KAJ1519224.1"/>
    </source>
</evidence>
<dbReference type="Proteomes" id="UP001075354">
    <property type="component" value="Unassembled WGS sequence"/>
</dbReference>
<feature type="coiled-coil region" evidence="1">
    <location>
        <begin position="102"/>
        <end position="133"/>
    </location>
</feature>
<proteinExistence type="predicted"/>
<evidence type="ECO:0000313" key="3">
    <source>
        <dbReference type="Proteomes" id="UP001075354"/>
    </source>
</evidence>
<keyword evidence="3" id="KW-1185">Reference proteome</keyword>
<comment type="caution">
    <text evidence="2">The sequence shown here is derived from an EMBL/GenBank/DDBJ whole genome shotgun (WGS) entry which is preliminary data.</text>
</comment>
<keyword evidence="1" id="KW-0175">Coiled coil</keyword>
<accession>A0AAV7X5D5</accession>
<dbReference type="EMBL" id="JAPTSV010000183">
    <property type="protein sequence ID" value="KAJ1519224.1"/>
    <property type="molecule type" value="Genomic_DNA"/>
</dbReference>
<gene>
    <name evidence="2" type="ORF">ONE63_011171</name>
</gene>
<protein>
    <submittedName>
        <fullName evidence="2">Uncharacterized protein</fullName>
    </submittedName>
</protein>
<sequence>MASKRCASEDAEWCKRVKVEVSGVEEMAGSPGDSCPVEDCADDVGPGGVSSVDPGNNERAVEFDFEVDEELEASLVGINLSDEPSGDAQAVVDGCRGACSSMADLQNVLENNIQKLEKMRVNLLKKINKIRTAIDAVDNILDSVVKSEESFKELADVNHICGGHDVEMLPMSYDLRKQSGVVGHSFGSVVSGAVRKMEKIFKENSFENVNVGNVVKSQKSSVGFYKFKKSTLNKCLRAVVLKKKAIEDLLKELKCFDQTCGRHNVEMVSLFYDL</sequence>
<organism evidence="2 3">
    <name type="scientific">Megalurothrips usitatus</name>
    <name type="common">bean blossom thrips</name>
    <dbReference type="NCBI Taxonomy" id="439358"/>
    <lineage>
        <taxon>Eukaryota</taxon>
        <taxon>Metazoa</taxon>
        <taxon>Ecdysozoa</taxon>
        <taxon>Arthropoda</taxon>
        <taxon>Hexapoda</taxon>
        <taxon>Insecta</taxon>
        <taxon>Pterygota</taxon>
        <taxon>Neoptera</taxon>
        <taxon>Paraneoptera</taxon>
        <taxon>Thysanoptera</taxon>
        <taxon>Terebrantia</taxon>
        <taxon>Thripoidea</taxon>
        <taxon>Thripidae</taxon>
        <taxon>Megalurothrips</taxon>
    </lineage>
</organism>
<dbReference type="AlphaFoldDB" id="A0AAV7X5D5"/>
<evidence type="ECO:0000256" key="1">
    <source>
        <dbReference type="SAM" id="Coils"/>
    </source>
</evidence>
<name>A0AAV7X5D5_9NEOP</name>